<dbReference type="InterPro" id="IPR011051">
    <property type="entry name" value="RmlC_Cupin_sf"/>
</dbReference>
<evidence type="ECO:0000259" key="1">
    <source>
        <dbReference type="Pfam" id="PF07883"/>
    </source>
</evidence>
<dbReference type="SUPFAM" id="SSF51182">
    <property type="entry name" value="RmlC-like cupins"/>
    <property type="match status" value="1"/>
</dbReference>
<protein>
    <recommendedName>
        <fullName evidence="1">Cupin type-2 domain-containing protein</fullName>
    </recommendedName>
</protein>
<reference evidence="2" key="1">
    <citation type="journal article" date="2014" name="Int. J. Syst. Evol. Microbiol.">
        <title>Complete genome sequence of Corynebacterium casei LMG S-19264T (=DSM 44701T), isolated from a smear-ripened cheese.</title>
        <authorList>
            <consortium name="US DOE Joint Genome Institute (JGI-PGF)"/>
            <person name="Walter F."/>
            <person name="Albersmeier A."/>
            <person name="Kalinowski J."/>
            <person name="Ruckert C."/>
        </authorList>
    </citation>
    <scope>NUCLEOTIDE SEQUENCE</scope>
    <source>
        <strain evidence="2">CGMCC 1.10749</strain>
    </source>
</reference>
<evidence type="ECO:0000313" key="3">
    <source>
        <dbReference type="Proteomes" id="UP000628079"/>
    </source>
</evidence>
<dbReference type="EMBL" id="BMEA01000001">
    <property type="protein sequence ID" value="GGB69233.1"/>
    <property type="molecule type" value="Genomic_DNA"/>
</dbReference>
<reference evidence="2" key="2">
    <citation type="submission" date="2020-09" db="EMBL/GenBank/DDBJ databases">
        <authorList>
            <person name="Sun Q."/>
            <person name="Zhou Y."/>
        </authorList>
    </citation>
    <scope>NUCLEOTIDE SEQUENCE</scope>
    <source>
        <strain evidence="2">CGMCC 1.10749</strain>
    </source>
</reference>
<gene>
    <name evidence="2" type="ORF">GCM10011314_05670</name>
</gene>
<dbReference type="InterPro" id="IPR013096">
    <property type="entry name" value="Cupin_2"/>
</dbReference>
<name>A0A8H9FS10_9MICO</name>
<feature type="domain" description="Cupin type-2" evidence="1">
    <location>
        <begin position="48"/>
        <end position="108"/>
    </location>
</feature>
<evidence type="ECO:0000313" key="2">
    <source>
        <dbReference type="EMBL" id="GGB69233.1"/>
    </source>
</evidence>
<organism evidence="2 3">
    <name type="scientific">Knoellia flava</name>
    <dbReference type="NCBI Taxonomy" id="913969"/>
    <lineage>
        <taxon>Bacteria</taxon>
        <taxon>Bacillati</taxon>
        <taxon>Actinomycetota</taxon>
        <taxon>Actinomycetes</taxon>
        <taxon>Micrococcales</taxon>
        <taxon>Intrasporangiaceae</taxon>
        <taxon>Knoellia</taxon>
    </lineage>
</organism>
<dbReference type="Proteomes" id="UP000628079">
    <property type="component" value="Unassembled WGS sequence"/>
</dbReference>
<accession>A0A8H9FS10</accession>
<dbReference type="Gene3D" id="2.60.120.10">
    <property type="entry name" value="Jelly Rolls"/>
    <property type="match status" value="1"/>
</dbReference>
<dbReference type="PANTHER" id="PTHR36440:SF1">
    <property type="entry name" value="PUTATIVE (AFU_ORTHOLOGUE AFUA_8G07350)-RELATED"/>
    <property type="match status" value="1"/>
</dbReference>
<dbReference type="InterPro" id="IPR053146">
    <property type="entry name" value="QDO-like"/>
</dbReference>
<proteinExistence type="predicted"/>
<sequence>MLVVTSFFLSGPGGPEVTALGSTYVTKTDGTAVGGAYSLMEETFWSDSTPLHTHVAAEESFYVLDGDVELHVAGRTSTAGPGAFITVPRGVVHGLRRLGTSPVRMLTIISPPGFEQIFAEVAERGEEALLADPEALVALAEQHGTVIVGDYPDRSR</sequence>
<dbReference type="Pfam" id="PF07883">
    <property type="entry name" value="Cupin_2"/>
    <property type="match status" value="1"/>
</dbReference>
<dbReference type="PANTHER" id="PTHR36440">
    <property type="entry name" value="PUTATIVE (AFU_ORTHOLOGUE AFUA_8G07350)-RELATED"/>
    <property type="match status" value="1"/>
</dbReference>
<dbReference type="AlphaFoldDB" id="A0A8H9FS10"/>
<dbReference type="InterPro" id="IPR014710">
    <property type="entry name" value="RmlC-like_jellyroll"/>
</dbReference>
<comment type="caution">
    <text evidence="2">The sequence shown here is derived from an EMBL/GenBank/DDBJ whole genome shotgun (WGS) entry which is preliminary data.</text>
</comment>